<dbReference type="InterPro" id="IPR041078">
    <property type="entry name" value="Plavaka"/>
</dbReference>
<dbReference type="AlphaFoldDB" id="A0A8H6LVQ0"/>
<evidence type="ECO:0000313" key="2">
    <source>
        <dbReference type="EMBL" id="KAF6742517.1"/>
    </source>
</evidence>
<feature type="region of interest" description="Disordered" evidence="1">
    <location>
        <begin position="662"/>
        <end position="687"/>
    </location>
</feature>
<name>A0A8H6LVQ0_9AGAR</name>
<dbReference type="EMBL" id="JACGCI010000181">
    <property type="protein sequence ID" value="KAF6742517.1"/>
    <property type="molecule type" value="Genomic_DNA"/>
</dbReference>
<evidence type="ECO:0000256" key="1">
    <source>
        <dbReference type="SAM" id="MobiDB-lite"/>
    </source>
</evidence>
<keyword evidence="3" id="KW-1185">Reference proteome</keyword>
<evidence type="ECO:0000313" key="3">
    <source>
        <dbReference type="Proteomes" id="UP000521943"/>
    </source>
</evidence>
<dbReference type="OrthoDB" id="2687259at2759"/>
<feature type="region of interest" description="Disordered" evidence="1">
    <location>
        <begin position="1"/>
        <end position="47"/>
    </location>
</feature>
<gene>
    <name evidence="2" type="ORF">DFP72DRAFT_830415</name>
</gene>
<comment type="caution">
    <text evidence="2">The sequence shown here is derived from an EMBL/GenBank/DDBJ whole genome shotgun (WGS) entry which is preliminary data.</text>
</comment>
<dbReference type="Proteomes" id="UP000521943">
    <property type="component" value="Unassembled WGS sequence"/>
</dbReference>
<sequence>MRRRNIPNPQYHDALPAQASTVPNPDPTEGSDASQSDDESESDPWETLPNYFGLFRRYTGGKPSYTPDILYTDEILADTATFQPDSTGRVSSNSWWSQLGSAANTDIPNSDLPVNPSVRRFLDWFWDPTSRNKTYPDADKLVKNVIQHPEFTPTHFDNFRGTARETEAMDTYLTSPDRLLRSNDGWIKTSIDLPLLCTGISFSSENDAPIFQVEGMYYRKPLEVLKSALTDASAVFWHFSGYQEFYKHDNGDEERVITEAYNSDAFLTVEAEVKMRAKELGSTLEACVVGLKVYSDSAHCADFGVASVWPIYFWIANISKFITSKPTLFCAHHLAYIPKLPDNIQQGYKDNFGIAFPEPLGTYLRRDLFQRVWGKILDPDFVDAYHNGFEFKCVDGTTRLLFPRILSYSADYPEKCLVACIRQLREFPCPCCLVRKDEVPNLGMVSDDKTRHRKPRSDNHSTWYTISRARKDLFKGRSIRARRFLTLEKSLTPSRSAFSEAFEDNMLFSVYALLVPDPLHEFELGTWRDLFVQLVRMATASGREIVVTMNTWYRTISAFGRGTIRKFANNAAEMKKLGARDFEDLLQCSIPVFLDLFASTRDNTFVRRLLFEMATWHALSKLRLHTKSTVSDLRSSTKRLGSLLRQFVKDICPRYATRELRKEAEKRTRRAQAKNKGSPKEVDRGANPKSMNLVTAKLHALGHYADSIMAYGTTDNTTTQTGELQHRNSKRWYARSQKRTYLAGITRQECRERRLFQLRARERAVEKGKYSELLDQAPSSLHHQMSHAVRRENCVNLPEWVTANAQDPALKDFVKRLKTHLLLRLQGKPFEGDEAQFTQGELNEVIIENDTIYRHKVLRVNYTTYDMRRAQDSLNPRTSANIMMLAHDDDIRAHPYWYAQIIGIYHARVIHNTRDAALGVKIQHMEFLWVRWLGLHTPHRFGWREKHLPRIGFINERGDASMSFGFLDPAEVIRAVHLIPSFKHKKSANGIPKTIARPASDGDLDWNYFYVNIFVDRDMFMRYRGGGIGHVTTRAATNTLLGDRDDEDLSRRSPDSSDSSDVEMDGSSEDGEGVVDDEVLDDVLEVDNEELLDDEGWEDIDDGELSQSDEELNEDDMADLEEGFDLGAEDGEDNEDEFELVGFDHL</sequence>
<feature type="region of interest" description="Disordered" evidence="1">
    <location>
        <begin position="1039"/>
        <end position="1146"/>
    </location>
</feature>
<feature type="compositionally biased region" description="Acidic residues" evidence="1">
    <location>
        <begin position="35"/>
        <end position="44"/>
    </location>
</feature>
<proteinExistence type="predicted"/>
<protein>
    <submittedName>
        <fullName evidence="2">Uncharacterized protein</fullName>
    </submittedName>
</protein>
<feature type="compositionally biased region" description="Acidic residues" evidence="1">
    <location>
        <begin position="1058"/>
        <end position="1139"/>
    </location>
</feature>
<accession>A0A8H6LVQ0</accession>
<reference evidence="2 3" key="1">
    <citation type="submission" date="2020-07" db="EMBL/GenBank/DDBJ databases">
        <title>Comparative genomics of pyrophilous fungi reveals a link between fire events and developmental genes.</title>
        <authorList>
            <consortium name="DOE Joint Genome Institute"/>
            <person name="Steindorff A.S."/>
            <person name="Carver A."/>
            <person name="Calhoun S."/>
            <person name="Stillman K."/>
            <person name="Liu H."/>
            <person name="Lipzen A."/>
            <person name="Pangilinan J."/>
            <person name="Labutti K."/>
            <person name="Bruns T.D."/>
            <person name="Grigoriev I.V."/>
        </authorList>
    </citation>
    <scope>NUCLEOTIDE SEQUENCE [LARGE SCALE GENOMIC DNA]</scope>
    <source>
        <strain evidence="2 3">CBS 144469</strain>
    </source>
</reference>
<dbReference type="Pfam" id="PF18759">
    <property type="entry name" value="Plavaka"/>
    <property type="match status" value="1"/>
</dbReference>
<organism evidence="2 3">
    <name type="scientific">Ephemerocybe angulata</name>
    <dbReference type="NCBI Taxonomy" id="980116"/>
    <lineage>
        <taxon>Eukaryota</taxon>
        <taxon>Fungi</taxon>
        <taxon>Dikarya</taxon>
        <taxon>Basidiomycota</taxon>
        <taxon>Agaricomycotina</taxon>
        <taxon>Agaricomycetes</taxon>
        <taxon>Agaricomycetidae</taxon>
        <taxon>Agaricales</taxon>
        <taxon>Agaricineae</taxon>
        <taxon>Psathyrellaceae</taxon>
        <taxon>Ephemerocybe</taxon>
    </lineage>
</organism>